<feature type="transmembrane region" description="Helical" evidence="7">
    <location>
        <begin position="136"/>
        <end position="157"/>
    </location>
</feature>
<dbReference type="InterPro" id="IPR051684">
    <property type="entry name" value="Electron_Trans/Redox"/>
</dbReference>
<evidence type="ECO:0000256" key="3">
    <source>
        <dbReference type="ARBA" id="ARBA00022723"/>
    </source>
</evidence>
<evidence type="ECO:0000313" key="10">
    <source>
        <dbReference type="Proteomes" id="UP000737420"/>
    </source>
</evidence>
<keyword evidence="5" id="KW-0408">Iron</keyword>
<name>A0ABD0B920_AERCA</name>
<reference evidence="9 10" key="1">
    <citation type="submission" date="2021-07" db="EMBL/GenBank/DDBJ databases">
        <title>Draft genome sequence of carbapenem-resistant Aeromonas spp. in Japan.</title>
        <authorList>
            <person name="Maehana S."/>
            <person name="Suzuki M."/>
            <person name="Kitasato H."/>
        </authorList>
    </citation>
    <scope>NUCLEOTIDE SEQUENCE [LARGE SCALE GENOMIC DNA]</scope>
    <source>
        <strain evidence="9 10">KAM382</strain>
    </source>
</reference>
<evidence type="ECO:0000256" key="2">
    <source>
        <dbReference type="ARBA" id="ARBA00022485"/>
    </source>
</evidence>
<dbReference type="GO" id="GO:0051539">
    <property type="term" value="F:4 iron, 4 sulfur cluster binding"/>
    <property type="evidence" value="ECO:0007669"/>
    <property type="project" value="UniProtKB-KW"/>
</dbReference>
<dbReference type="InterPro" id="IPR017896">
    <property type="entry name" value="4Fe4S_Fe-S-bd"/>
</dbReference>
<evidence type="ECO:0000256" key="5">
    <source>
        <dbReference type="ARBA" id="ARBA00023004"/>
    </source>
</evidence>
<dbReference type="GO" id="GO:0046872">
    <property type="term" value="F:metal ion binding"/>
    <property type="evidence" value="ECO:0007669"/>
    <property type="project" value="UniProtKB-KW"/>
</dbReference>
<dbReference type="NCBIfam" id="NF007013">
    <property type="entry name" value="PRK09477.1"/>
    <property type="match status" value="1"/>
</dbReference>
<keyword evidence="1" id="KW-0813">Transport</keyword>
<organism evidence="9 10">
    <name type="scientific">Aeromonas caviae</name>
    <name type="common">Aeromonas punctata</name>
    <dbReference type="NCBI Taxonomy" id="648"/>
    <lineage>
        <taxon>Bacteria</taxon>
        <taxon>Pseudomonadati</taxon>
        <taxon>Pseudomonadota</taxon>
        <taxon>Gammaproteobacteria</taxon>
        <taxon>Aeromonadales</taxon>
        <taxon>Aeromonadaceae</taxon>
        <taxon>Aeromonas</taxon>
    </lineage>
</organism>
<dbReference type="AlphaFoldDB" id="A0ABD0B920"/>
<proteinExistence type="predicted"/>
<keyword evidence="7" id="KW-0472">Membrane</keyword>
<evidence type="ECO:0000256" key="1">
    <source>
        <dbReference type="ARBA" id="ARBA00022448"/>
    </source>
</evidence>
<evidence type="ECO:0000313" key="9">
    <source>
        <dbReference type="EMBL" id="GJB92664.1"/>
    </source>
</evidence>
<keyword evidence="7" id="KW-1133">Transmembrane helix</keyword>
<dbReference type="PANTHER" id="PTHR30176:SF3">
    <property type="entry name" value="FERREDOXIN-TYPE PROTEIN NAPH"/>
    <property type="match status" value="1"/>
</dbReference>
<comment type="caution">
    <text evidence="9">The sequence shown here is derived from an EMBL/GenBank/DDBJ whole genome shotgun (WGS) entry which is preliminary data.</text>
</comment>
<feature type="transmembrane region" description="Helical" evidence="7">
    <location>
        <begin position="77"/>
        <end position="96"/>
    </location>
</feature>
<keyword evidence="6" id="KW-0411">Iron-sulfur</keyword>
<dbReference type="Pfam" id="PF12801">
    <property type="entry name" value="Fer4_5"/>
    <property type="match status" value="1"/>
</dbReference>
<keyword evidence="4" id="KW-0249">Electron transport</keyword>
<evidence type="ECO:0000259" key="8">
    <source>
        <dbReference type="Pfam" id="PF12801"/>
    </source>
</evidence>
<gene>
    <name evidence="9" type="ORF">KAM382_27250</name>
</gene>
<dbReference type="Proteomes" id="UP000737420">
    <property type="component" value="Unassembled WGS sequence"/>
</dbReference>
<feature type="transmembrane region" description="Helical" evidence="7">
    <location>
        <begin position="27"/>
        <end position="47"/>
    </location>
</feature>
<keyword evidence="7" id="KW-0812">Transmembrane</keyword>
<accession>A0ABD0B920</accession>
<keyword evidence="3" id="KW-0479">Metal-binding</keyword>
<evidence type="ECO:0000256" key="6">
    <source>
        <dbReference type="ARBA" id="ARBA00023014"/>
    </source>
</evidence>
<sequence length="274" mass="29168">MSRYPGAEATARLGWWRAHRFLLLRRLCQFGVLGLFLLGPLAGIWILKGNLSSSLLLETVPLTDPLTLLQSVAAGQWPIPTLWLGAGLVLAGYWLVGGRVFCSWVCPVNLVTDAAAWLRGRLGLKGNGQFNRATRYWLLAMVLVAPAITGVLVWELVNPVSFTQRGLLFGMGGGLGPAGGAVPVRPFCGGAGLVRPPLSGGGLLCPGQPGRVHQDCSLGARAVQQLHGLLCGLPGASHPARPRSRCQAWSRALDCGSGVYQLRPLHRCLRGASF</sequence>
<dbReference type="EMBL" id="BPOP01000027">
    <property type="protein sequence ID" value="GJB92664.1"/>
    <property type="molecule type" value="Genomic_DNA"/>
</dbReference>
<keyword evidence="2" id="KW-0004">4Fe-4S</keyword>
<evidence type="ECO:0000256" key="7">
    <source>
        <dbReference type="SAM" id="Phobius"/>
    </source>
</evidence>
<evidence type="ECO:0000256" key="4">
    <source>
        <dbReference type="ARBA" id="ARBA00022982"/>
    </source>
</evidence>
<dbReference type="PANTHER" id="PTHR30176">
    <property type="entry name" value="FERREDOXIN-TYPE PROTEIN NAPH"/>
    <property type="match status" value="1"/>
</dbReference>
<feature type="domain" description="4Fe-4S ferredoxin-type" evidence="8">
    <location>
        <begin position="82"/>
        <end position="125"/>
    </location>
</feature>
<protein>
    <recommendedName>
        <fullName evidence="8">4Fe-4S ferredoxin-type domain-containing protein</fullName>
    </recommendedName>
</protein>